<evidence type="ECO:0000259" key="1">
    <source>
        <dbReference type="Pfam" id="PF06439"/>
    </source>
</evidence>
<dbReference type="GO" id="GO:0016787">
    <property type="term" value="F:hydrolase activity"/>
    <property type="evidence" value="ECO:0007669"/>
    <property type="project" value="InterPro"/>
</dbReference>
<dbReference type="Pfam" id="PF06439">
    <property type="entry name" value="3keto-disac_hyd"/>
    <property type="match status" value="1"/>
</dbReference>
<protein>
    <recommendedName>
        <fullName evidence="1">3-keto-alpha-glucoside-1,2-lyase/3-keto-2-hydroxy-glucal hydratase domain-containing protein</fullName>
    </recommendedName>
</protein>
<dbReference type="EMBL" id="UINC01171915">
    <property type="protein sequence ID" value="SVD76732.1"/>
    <property type="molecule type" value="Genomic_DNA"/>
</dbReference>
<accession>A0A382Y023</accession>
<dbReference type="Gene3D" id="2.60.120.560">
    <property type="entry name" value="Exo-inulinase, domain 1"/>
    <property type="match status" value="1"/>
</dbReference>
<dbReference type="AlphaFoldDB" id="A0A382Y023"/>
<dbReference type="InterPro" id="IPR010496">
    <property type="entry name" value="AL/BT2_dom"/>
</dbReference>
<reference evidence="2" key="1">
    <citation type="submission" date="2018-05" db="EMBL/GenBank/DDBJ databases">
        <authorList>
            <person name="Lanie J.A."/>
            <person name="Ng W.-L."/>
            <person name="Kazmierczak K.M."/>
            <person name="Andrzejewski T.M."/>
            <person name="Davidsen T.M."/>
            <person name="Wayne K.J."/>
            <person name="Tettelin H."/>
            <person name="Glass J.I."/>
            <person name="Rusch D."/>
            <person name="Podicherti R."/>
            <person name="Tsui H.-C.T."/>
            <person name="Winkler M.E."/>
        </authorList>
    </citation>
    <scope>NUCLEOTIDE SEQUENCE</scope>
</reference>
<name>A0A382Y023_9ZZZZ</name>
<evidence type="ECO:0000313" key="2">
    <source>
        <dbReference type="EMBL" id="SVD76732.1"/>
    </source>
</evidence>
<proteinExistence type="predicted"/>
<organism evidence="2">
    <name type="scientific">marine metagenome</name>
    <dbReference type="NCBI Taxonomy" id="408172"/>
    <lineage>
        <taxon>unclassified sequences</taxon>
        <taxon>metagenomes</taxon>
        <taxon>ecological metagenomes</taxon>
    </lineage>
</organism>
<sequence>MNIRKIIVGLALGALGWATAQGAGKDGFVSIFDGKILKGWEAMPAETAPAWTVRDGMIVGNGDKGRGYLTYAPNKNVADLELKFSYRFPGKGNSGVSIRAIHDKTRKRDFQSYHADIGHLGIGKNVMGAWDFHTPGRREHRCFRGDRLVIDENDKPAITPIEGALTAADVKKGDWNHVHIIAKDNNFKLFINSKLSSEFTEHLPEVKRLKKGMIQFQLHDPGMIVHFKDLYLKVLK</sequence>
<gene>
    <name evidence="2" type="ORF">METZ01_LOCUS429586</name>
</gene>
<feature type="domain" description="3-keto-alpha-glucoside-1,2-lyase/3-keto-2-hydroxy-glucal hydratase" evidence="1">
    <location>
        <begin position="27"/>
        <end position="233"/>
    </location>
</feature>